<sequence length="156" mass="17650">MDKIIPNLEKPPVTPARPESEGSFNIETKTEQTVETNNDLPTAKPVSDQATISTPEYVPQDQLLAKVEEILANDLGEFYLDLDPVKQEEFKQKGEEAATKINDLLKQAKVRAKEIIRVITEWLRIVPGLNVFFIEQSAKIKTDKILLENNKNKPHS</sequence>
<organism evidence="2 3">
    <name type="scientific">Candidatus Komeilibacteria bacterium CG_4_10_14_0_8_um_filter_37_78</name>
    <dbReference type="NCBI Taxonomy" id="1974471"/>
    <lineage>
        <taxon>Bacteria</taxon>
        <taxon>Candidatus Komeiliibacteriota</taxon>
    </lineage>
</organism>
<reference evidence="3" key="1">
    <citation type="submission" date="2017-09" db="EMBL/GenBank/DDBJ databases">
        <title>Depth-based differentiation of microbial function through sediment-hosted aquifers and enrichment of novel symbionts in the deep terrestrial subsurface.</title>
        <authorList>
            <person name="Probst A.J."/>
            <person name="Ladd B."/>
            <person name="Jarett J.K."/>
            <person name="Geller-Mcgrath D.E."/>
            <person name="Sieber C.M.K."/>
            <person name="Emerson J.B."/>
            <person name="Anantharaman K."/>
            <person name="Thomas B.C."/>
            <person name="Malmstrom R."/>
            <person name="Stieglmeier M."/>
            <person name="Klingl A."/>
            <person name="Woyke T."/>
            <person name="Ryan C.M."/>
            <person name="Banfield J.F."/>
        </authorList>
    </citation>
    <scope>NUCLEOTIDE SEQUENCE [LARGE SCALE GENOMIC DNA]</scope>
</reference>
<accession>A0A2M7RFT6</accession>
<name>A0A2M7RFT6_9BACT</name>
<feature type="region of interest" description="Disordered" evidence="1">
    <location>
        <begin position="1"/>
        <end position="50"/>
    </location>
</feature>
<protein>
    <submittedName>
        <fullName evidence="2">Uncharacterized protein</fullName>
    </submittedName>
</protein>
<dbReference type="Proteomes" id="UP000228689">
    <property type="component" value="Unassembled WGS sequence"/>
</dbReference>
<proteinExistence type="predicted"/>
<comment type="caution">
    <text evidence="2">The sequence shown here is derived from an EMBL/GenBank/DDBJ whole genome shotgun (WGS) entry which is preliminary data.</text>
</comment>
<evidence type="ECO:0000256" key="1">
    <source>
        <dbReference type="SAM" id="MobiDB-lite"/>
    </source>
</evidence>
<evidence type="ECO:0000313" key="2">
    <source>
        <dbReference type="EMBL" id="PIY95382.1"/>
    </source>
</evidence>
<evidence type="ECO:0000313" key="3">
    <source>
        <dbReference type="Proteomes" id="UP000228689"/>
    </source>
</evidence>
<dbReference type="AlphaFoldDB" id="A0A2M7RFT6"/>
<dbReference type="EMBL" id="PFMC01000008">
    <property type="protein sequence ID" value="PIY95382.1"/>
    <property type="molecule type" value="Genomic_DNA"/>
</dbReference>
<feature type="compositionally biased region" description="Polar residues" evidence="1">
    <location>
        <begin position="22"/>
        <end position="40"/>
    </location>
</feature>
<gene>
    <name evidence="2" type="ORF">COY67_00240</name>
</gene>